<accession>A0ACB8UNE4</accession>
<protein>
    <submittedName>
        <fullName evidence="1">Uncharacterized protein</fullName>
    </submittedName>
</protein>
<gene>
    <name evidence="1" type="ORF">LOY88_006477</name>
</gene>
<dbReference type="EMBL" id="JALBCA010000158">
    <property type="protein sequence ID" value="KAI2381919.1"/>
    <property type="molecule type" value="Genomic_DNA"/>
</dbReference>
<proteinExistence type="predicted"/>
<sequence length="342" mass="38879">MSDIVGLTAKDIIMQPISTYWGSAFSVDEKDEQTVPGFPGIILKWINFENEVKENFRNISWENYPTVLAYRPSGNATNLKIPDHFICGSRVSILNRWVEHALRPVSAVGRVMGFGTVFGDWKATNKSFFRFSGNYQGNSTIQSPYPDLALIVESNREPRMIGMVEAPWDYNFQEIWGSFAHAHSAAPIEQVLGMYYFCDSVLLFNLPKNQHLARISTYMIELGLIYGFLTNYDYTFFLKRSPIGSEEVIYCSKPISHTASQLTGDAISVRQALMFLQCSVQGEESSWYAKSVPRNLVAGGQEVVMPEQLSELPEEFPPDDRWIEDWINFEAHIQEYGLCESP</sequence>
<evidence type="ECO:0000313" key="1">
    <source>
        <dbReference type="EMBL" id="KAI2381919.1"/>
    </source>
</evidence>
<reference evidence="1" key="1">
    <citation type="journal article" date="2022" name="bioRxiv">
        <title>Population genetic analysis of Ophidiomyces ophidiicola, the causative agent of snake fungal disease, indicates recent introductions to the USA.</title>
        <authorList>
            <person name="Ladner J.T."/>
            <person name="Palmer J.M."/>
            <person name="Ettinger C.L."/>
            <person name="Stajich J.E."/>
            <person name="Farrell T.M."/>
            <person name="Glorioso B.M."/>
            <person name="Lawson B."/>
            <person name="Price S.J."/>
            <person name="Stengle A.G."/>
            <person name="Grear D.A."/>
            <person name="Lorch J.M."/>
        </authorList>
    </citation>
    <scope>NUCLEOTIDE SEQUENCE</scope>
    <source>
        <strain evidence="1">NWHC 24266-5</strain>
    </source>
</reference>
<comment type="caution">
    <text evidence="1">The sequence shown here is derived from an EMBL/GenBank/DDBJ whole genome shotgun (WGS) entry which is preliminary data.</text>
</comment>
<organism evidence="1">
    <name type="scientific">Ophidiomyces ophidiicola</name>
    <dbReference type="NCBI Taxonomy" id="1387563"/>
    <lineage>
        <taxon>Eukaryota</taxon>
        <taxon>Fungi</taxon>
        <taxon>Dikarya</taxon>
        <taxon>Ascomycota</taxon>
        <taxon>Pezizomycotina</taxon>
        <taxon>Eurotiomycetes</taxon>
        <taxon>Eurotiomycetidae</taxon>
        <taxon>Onygenales</taxon>
        <taxon>Onygenaceae</taxon>
        <taxon>Ophidiomyces</taxon>
    </lineage>
</organism>
<name>A0ACB8UNE4_9EURO</name>